<feature type="transmembrane region" description="Helical" evidence="9">
    <location>
        <begin position="299"/>
        <end position="316"/>
    </location>
</feature>
<dbReference type="CDD" id="cd13962">
    <property type="entry name" value="PT_UbiA_UBIAD1"/>
    <property type="match status" value="1"/>
</dbReference>
<dbReference type="InterPro" id="IPR000537">
    <property type="entry name" value="UbiA_prenyltransferase"/>
</dbReference>
<dbReference type="InterPro" id="IPR026046">
    <property type="entry name" value="UBIAD1"/>
</dbReference>
<keyword evidence="8 9" id="KW-0472">Membrane</keyword>
<feature type="transmembrane region" description="Helical" evidence="9">
    <location>
        <begin position="218"/>
        <end position="239"/>
    </location>
</feature>
<evidence type="ECO:0000256" key="9">
    <source>
        <dbReference type="SAM" id="Phobius"/>
    </source>
</evidence>
<dbReference type="GO" id="GO:0009234">
    <property type="term" value="P:menaquinone biosynthetic process"/>
    <property type="evidence" value="ECO:0007669"/>
    <property type="project" value="UniProtKB-UniPathway"/>
</dbReference>
<gene>
    <name evidence="10" type="ORF">EHQ58_12205</name>
</gene>
<feature type="transmembrane region" description="Helical" evidence="9">
    <location>
        <begin position="159"/>
        <end position="178"/>
    </location>
</feature>
<dbReference type="GO" id="GO:0004659">
    <property type="term" value="F:prenyltransferase activity"/>
    <property type="evidence" value="ECO:0007669"/>
    <property type="project" value="InterPro"/>
</dbReference>
<evidence type="ECO:0000256" key="4">
    <source>
        <dbReference type="ARBA" id="ARBA00022475"/>
    </source>
</evidence>
<keyword evidence="7 9" id="KW-1133">Transmembrane helix</keyword>
<dbReference type="Gene3D" id="1.10.357.140">
    <property type="entry name" value="UbiA prenyltransferase"/>
    <property type="match status" value="1"/>
</dbReference>
<dbReference type="OrthoDB" id="9767568at2"/>
<proteinExistence type="predicted"/>
<evidence type="ECO:0000256" key="6">
    <source>
        <dbReference type="ARBA" id="ARBA00022692"/>
    </source>
</evidence>
<keyword evidence="5 10" id="KW-0808">Transferase</keyword>
<dbReference type="AlphaFoldDB" id="A0A4R9K0D7"/>
<dbReference type="GO" id="GO:0016020">
    <property type="term" value="C:membrane"/>
    <property type="evidence" value="ECO:0007669"/>
    <property type="project" value="UniProtKB-SubCell"/>
</dbReference>
<keyword evidence="11" id="KW-1185">Reference proteome</keyword>
<dbReference type="Proteomes" id="UP000297693">
    <property type="component" value="Unassembled WGS sequence"/>
</dbReference>
<protein>
    <submittedName>
        <fullName evidence="10">Prenyltransferase</fullName>
    </submittedName>
</protein>
<evidence type="ECO:0000256" key="7">
    <source>
        <dbReference type="ARBA" id="ARBA00022989"/>
    </source>
</evidence>
<feature type="transmembrane region" description="Helical" evidence="9">
    <location>
        <begin position="48"/>
        <end position="72"/>
    </location>
</feature>
<comment type="subcellular location">
    <subcellularLocation>
        <location evidence="1">Membrane</location>
        <topology evidence="1">Multi-pass membrane protein</topology>
    </subcellularLocation>
</comment>
<dbReference type="RefSeq" id="WP_135624156.1">
    <property type="nucleotide sequence ID" value="NZ_RQGD01000034.1"/>
</dbReference>
<evidence type="ECO:0000256" key="8">
    <source>
        <dbReference type="ARBA" id="ARBA00023136"/>
    </source>
</evidence>
<reference evidence="10" key="1">
    <citation type="journal article" date="2019" name="PLoS Negl. Trop. Dis.">
        <title>Revisiting the worldwide diversity of Leptospira species in the environment.</title>
        <authorList>
            <person name="Vincent A.T."/>
            <person name="Schiettekatte O."/>
            <person name="Bourhy P."/>
            <person name="Veyrier F.J."/>
            <person name="Picardeau M."/>
        </authorList>
    </citation>
    <scope>NUCLEOTIDE SEQUENCE [LARGE SCALE GENOMIC DNA]</scope>
    <source>
        <strain evidence="10">201702476</strain>
    </source>
</reference>
<evidence type="ECO:0000313" key="11">
    <source>
        <dbReference type="Proteomes" id="UP000297693"/>
    </source>
</evidence>
<dbReference type="Pfam" id="PF01040">
    <property type="entry name" value="UbiA"/>
    <property type="match status" value="1"/>
</dbReference>
<comment type="caution">
    <text evidence="10">The sequence shown here is derived from an EMBL/GenBank/DDBJ whole genome shotgun (WGS) entry which is preliminary data.</text>
</comment>
<keyword evidence="6 9" id="KW-0812">Transmembrane</keyword>
<keyword evidence="3" id="KW-0474">Menaquinone biosynthesis</keyword>
<evidence type="ECO:0000256" key="3">
    <source>
        <dbReference type="ARBA" id="ARBA00022428"/>
    </source>
</evidence>
<feature type="transmembrane region" description="Helical" evidence="9">
    <location>
        <begin position="127"/>
        <end position="147"/>
    </location>
</feature>
<evidence type="ECO:0000256" key="1">
    <source>
        <dbReference type="ARBA" id="ARBA00004141"/>
    </source>
</evidence>
<sequence length="320" mass="36462">MSSEEKVAKMNAFEKWIYALKVKSWPKLLVPFFFGQCFGYYHSPLPSFTIALLGLSFTVFLLGYIVLLNDYADINVDTIKRKLFPNDCSPKTIPDQILSKQSILVAGIMSGFLSILTAFILEDYTERSFILFFSFVCIIVFAAYSLPPFRLNYRGGGELLEMIGVGFMLPLFHFYLHLGFHFDSVFMFLLLVSTLFAFSSALASGLSDEESDRLGGKSTFVILFGNANVRTIINATVIINYLLMLVFSFLFCAIIPFALVIFIVFYFLYHIYFILKFSPSAVTNAFSAQKEYKDHLHKLIWGSILLLSFMMNLTYLNRAI</sequence>
<comment type="pathway">
    <text evidence="2">Quinol/quinone metabolism; menaquinone biosynthesis.</text>
</comment>
<feature type="transmembrane region" description="Helical" evidence="9">
    <location>
        <begin position="245"/>
        <end position="269"/>
    </location>
</feature>
<feature type="transmembrane region" description="Helical" evidence="9">
    <location>
        <begin position="184"/>
        <end position="206"/>
    </location>
</feature>
<name>A0A4R9K0D7_9LEPT</name>
<dbReference type="InterPro" id="IPR044878">
    <property type="entry name" value="UbiA_sf"/>
</dbReference>
<organism evidence="10 11">
    <name type="scientific">Leptospira ognonensis</name>
    <dbReference type="NCBI Taxonomy" id="2484945"/>
    <lineage>
        <taxon>Bacteria</taxon>
        <taxon>Pseudomonadati</taxon>
        <taxon>Spirochaetota</taxon>
        <taxon>Spirochaetia</taxon>
        <taxon>Leptospirales</taxon>
        <taxon>Leptospiraceae</taxon>
        <taxon>Leptospira</taxon>
    </lineage>
</organism>
<dbReference type="PANTHER" id="PTHR13929:SF0">
    <property type="entry name" value="UBIA PRENYLTRANSFERASE DOMAIN-CONTAINING PROTEIN 1"/>
    <property type="match status" value="1"/>
</dbReference>
<dbReference type="UniPathway" id="UPA00079"/>
<dbReference type="GO" id="GO:0042371">
    <property type="term" value="P:vitamin K biosynthetic process"/>
    <property type="evidence" value="ECO:0007669"/>
    <property type="project" value="TreeGrafter"/>
</dbReference>
<evidence type="ECO:0000256" key="2">
    <source>
        <dbReference type="ARBA" id="ARBA00004863"/>
    </source>
</evidence>
<accession>A0A4R9K0D7</accession>
<evidence type="ECO:0000313" key="10">
    <source>
        <dbReference type="EMBL" id="TGL58138.1"/>
    </source>
</evidence>
<feature type="transmembrane region" description="Helical" evidence="9">
    <location>
        <begin position="103"/>
        <end position="121"/>
    </location>
</feature>
<keyword evidence="4" id="KW-1003">Cell membrane</keyword>
<evidence type="ECO:0000256" key="5">
    <source>
        <dbReference type="ARBA" id="ARBA00022679"/>
    </source>
</evidence>
<dbReference type="PANTHER" id="PTHR13929">
    <property type="entry name" value="1,4-DIHYDROXY-2-NAPHTHOATE OCTAPRENYLTRANSFERASE"/>
    <property type="match status" value="1"/>
</dbReference>
<dbReference type="EMBL" id="RQGD01000034">
    <property type="protein sequence ID" value="TGL58138.1"/>
    <property type="molecule type" value="Genomic_DNA"/>
</dbReference>